<feature type="signal peptide" evidence="1">
    <location>
        <begin position="1"/>
        <end position="21"/>
    </location>
</feature>
<dbReference type="Proteomes" id="UP000077266">
    <property type="component" value="Unassembled WGS sequence"/>
</dbReference>
<keyword evidence="3" id="KW-1185">Reference proteome</keyword>
<dbReference type="InParanoid" id="A0A165JS28"/>
<feature type="chain" id="PRO_5007860350" description="Secreted protein" evidence="1">
    <location>
        <begin position="22"/>
        <end position="65"/>
    </location>
</feature>
<organism evidence="2 3">
    <name type="scientific">Exidia glandulosa HHB12029</name>
    <dbReference type="NCBI Taxonomy" id="1314781"/>
    <lineage>
        <taxon>Eukaryota</taxon>
        <taxon>Fungi</taxon>
        <taxon>Dikarya</taxon>
        <taxon>Basidiomycota</taxon>
        <taxon>Agaricomycotina</taxon>
        <taxon>Agaricomycetes</taxon>
        <taxon>Auriculariales</taxon>
        <taxon>Exidiaceae</taxon>
        <taxon>Exidia</taxon>
    </lineage>
</organism>
<evidence type="ECO:0000256" key="1">
    <source>
        <dbReference type="SAM" id="SignalP"/>
    </source>
</evidence>
<evidence type="ECO:0000313" key="2">
    <source>
        <dbReference type="EMBL" id="KZV95253.1"/>
    </source>
</evidence>
<reference evidence="2 3" key="1">
    <citation type="journal article" date="2016" name="Mol. Biol. Evol.">
        <title>Comparative Genomics of Early-Diverging Mushroom-Forming Fungi Provides Insights into the Origins of Lignocellulose Decay Capabilities.</title>
        <authorList>
            <person name="Nagy L.G."/>
            <person name="Riley R."/>
            <person name="Tritt A."/>
            <person name="Adam C."/>
            <person name="Daum C."/>
            <person name="Floudas D."/>
            <person name="Sun H."/>
            <person name="Yadav J.S."/>
            <person name="Pangilinan J."/>
            <person name="Larsson K.H."/>
            <person name="Matsuura K."/>
            <person name="Barry K."/>
            <person name="Labutti K."/>
            <person name="Kuo R."/>
            <person name="Ohm R.A."/>
            <person name="Bhattacharya S.S."/>
            <person name="Shirouzu T."/>
            <person name="Yoshinaga Y."/>
            <person name="Martin F.M."/>
            <person name="Grigoriev I.V."/>
            <person name="Hibbett D.S."/>
        </authorList>
    </citation>
    <scope>NUCLEOTIDE SEQUENCE [LARGE SCALE GENOMIC DNA]</scope>
    <source>
        <strain evidence="2 3">HHB12029</strain>
    </source>
</reference>
<sequence>MHLSHCAVVFCAVAATTCGSAAPLRATGASELTVPVRRVLPATSNPVASTVRVRRALTGSRHPHP</sequence>
<evidence type="ECO:0008006" key="4">
    <source>
        <dbReference type="Google" id="ProtNLM"/>
    </source>
</evidence>
<keyword evidence="1" id="KW-0732">Signal</keyword>
<proteinExistence type="predicted"/>
<dbReference type="EMBL" id="KV425960">
    <property type="protein sequence ID" value="KZV95253.1"/>
    <property type="molecule type" value="Genomic_DNA"/>
</dbReference>
<accession>A0A165JS28</accession>
<protein>
    <recommendedName>
        <fullName evidence="4">Secreted protein</fullName>
    </recommendedName>
</protein>
<gene>
    <name evidence="2" type="ORF">EXIGLDRAFT_735552</name>
</gene>
<name>A0A165JS28_EXIGL</name>
<dbReference type="AlphaFoldDB" id="A0A165JS28"/>
<evidence type="ECO:0000313" key="3">
    <source>
        <dbReference type="Proteomes" id="UP000077266"/>
    </source>
</evidence>